<protein>
    <submittedName>
        <fullName evidence="3">Helix-turn-helix motif</fullName>
    </submittedName>
</protein>
<feature type="domain" description="HTH cro/C1-type" evidence="2">
    <location>
        <begin position="11"/>
        <end position="65"/>
    </location>
</feature>
<dbReference type="EMBL" id="CU459003">
    <property type="protein sequence ID" value="CAM74783.1"/>
    <property type="molecule type" value="Genomic_DNA"/>
</dbReference>
<accession>A4TVX6</accession>
<dbReference type="SUPFAM" id="SSF47413">
    <property type="entry name" value="lambda repressor-like DNA-binding domains"/>
    <property type="match status" value="1"/>
</dbReference>
<sequence length="85" mass="9619">MDVRQKFGLLLRKIRIEKAMTQEELAHQAGMSVPYLSDIERGRSAPSLVVLADLATALGITMADMFRDFEITELDRDGGRKRPRD</sequence>
<dbReference type="InterPro" id="IPR001387">
    <property type="entry name" value="Cro/C1-type_HTH"/>
</dbReference>
<dbReference type="AlphaFoldDB" id="A4TVX6"/>
<gene>
    <name evidence="3" type="ORF">MGR_2779</name>
</gene>
<dbReference type="Pfam" id="PF01381">
    <property type="entry name" value="HTH_3"/>
    <property type="match status" value="1"/>
</dbReference>
<dbReference type="GO" id="GO:0003677">
    <property type="term" value="F:DNA binding"/>
    <property type="evidence" value="ECO:0007669"/>
    <property type="project" value="UniProtKB-KW"/>
</dbReference>
<evidence type="ECO:0000259" key="2">
    <source>
        <dbReference type="PROSITE" id="PS50943"/>
    </source>
</evidence>
<dbReference type="PROSITE" id="PS50943">
    <property type="entry name" value="HTH_CROC1"/>
    <property type="match status" value="1"/>
</dbReference>
<dbReference type="CDD" id="cd00093">
    <property type="entry name" value="HTH_XRE"/>
    <property type="match status" value="1"/>
</dbReference>
<dbReference type="InterPro" id="IPR050807">
    <property type="entry name" value="TransReg_Diox_bact_type"/>
</dbReference>
<dbReference type="PANTHER" id="PTHR46797">
    <property type="entry name" value="HTH-TYPE TRANSCRIPTIONAL REGULATOR"/>
    <property type="match status" value="1"/>
</dbReference>
<dbReference type="PANTHER" id="PTHR46797:SF1">
    <property type="entry name" value="METHYLPHOSPHONATE SYNTHASE"/>
    <property type="match status" value="1"/>
</dbReference>
<dbReference type="GO" id="GO:0005829">
    <property type="term" value="C:cytosol"/>
    <property type="evidence" value="ECO:0007669"/>
    <property type="project" value="TreeGrafter"/>
</dbReference>
<evidence type="ECO:0000256" key="1">
    <source>
        <dbReference type="ARBA" id="ARBA00023125"/>
    </source>
</evidence>
<organism evidence="3">
    <name type="scientific">Magnetospirillum gryphiswaldense</name>
    <dbReference type="NCBI Taxonomy" id="55518"/>
    <lineage>
        <taxon>Bacteria</taxon>
        <taxon>Pseudomonadati</taxon>
        <taxon>Pseudomonadota</taxon>
        <taxon>Alphaproteobacteria</taxon>
        <taxon>Rhodospirillales</taxon>
        <taxon>Rhodospirillaceae</taxon>
        <taxon>Magnetospirillum</taxon>
    </lineage>
</organism>
<evidence type="ECO:0000313" key="3">
    <source>
        <dbReference type="EMBL" id="CAM74783.1"/>
    </source>
</evidence>
<name>A4TVX6_9PROT</name>
<dbReference type="InterPro" id="IPR010982">
    <property type="entry name" value="Lambda_DNA-bd_dom_sf"/>
</dbReference>
<dbReference type="SMART" id="SM00530">
    <property type="entry name" value="HTH_XRE"/>
    <property type="match status" value="1"/>
</dbReference>
<reference evidence="3" key="1">
    <citation type="journal article" date="2007" name="J. Bacteriol.">
        <title>Comparative genome analysis of four magnetotactic bacteria reveals a complex set of group-specific genes implicated in magnetosome biomineralization and function.</title>
        <authorList>
            <person name="Richter M."/>
            <person name="Kube M."/>
            <person name="Bazylinski D.A."/>
            <person name="Lombardot T."/>
            <person name="Gloeckner F.O."/>
            <person name="Reinhardt R."/>
            <person name="Schueler D."/>
        </authorList>
    </citation>
    <scope>NUCLEOTIDE SEQUENCE</scope>
    <source>
        <strain evidence="3">MSR-1</strain>
    </source>
</reference>
<dbReference type="GO" id="GO:0003700">
    <property type="term" value="F:DNA-binding transcription factor activity"/>
    <property type="evidence" value="ECO:0007669"/>
    <property type="project" value="TreeGrafter"/>
</dbReference>
<proteinExistence type="predicted"/>
<keyword evidence="1" id="KW-0238">DNA-binding</keyword>
<dbReference type="Gene3D" id="1.10.260.40">
    <property type="entry name" value="lambda repressor-like DNA-binding domains"/>
    <property type="match status" value="1"/>
</dbReference>
<dbReference type="RefSeq" id="WP_106003466.1">
    <property type="nucleotide sequence ID" value="NZ_CP027527.1"/>
</dbReference>